<protein>
    <submittedName>
        <fullName evidence="2">Uncharacterized protein</fullName>
    </submittedName>
</protein>
<gene>
    <name evidence="2" type="ORF">A3G49_06525</name>
</gene>
<feature type="transmembrane region" description="Helical" evidence="1">
    <location>
        <begin position="7"/>
        <end position="29"/>
    </location>
</feature>
<evidence type="ECO:0000256" key="1">
    <source>
        <dbReference type="SAM" id="Phobius"/>
    </source>
</evidence>
<keyword evidence="1" id="KW-0472">Membrane</keyword>
<keyword evidence="1" id="KW-1133">Transmembrane helix</keyword>
<evidence type="ECO:0000313" key="3">
    <source>
        <dbReference type="Proteomes" id="UP000177171"/>
    </source>
</evidence>
<organism evidence="2 3">
    <name type="scientific">Candidatus Sungbacteria bacterium RIFCSPLOWO2_12_FULL_41_11</name>
    <dbReference type="NCBI Taxonomy" id="1802286"/>
    <lineage>
        <taxon>Bacteria</taxon>
        <taxon>Candidatus Sungiibacteriota</taxon>
    </lineage>
</organism>
<sequence length="167" mass="19069">MERFFNKLFLTIICVILVVLAVISAYYGYTKNNMTLLAFTGFYFVILILLLNSCNTIKNNQTHKDNSSTVDKDEILSERLREFTLAKTLPPEAVAERPTFKDDGFCPYCTEKMERYSKGAIIITNCKKCYRNFSNVGPIYANGKILIANFGEGFLKEMLPVNDILPY</sequence>
<proteinExistence type="predicted"/>
<feature type="transmembrane region" description="Helical" evidence="1">
    <location>
        <begin position="35"/>
        <end position="54"/>
    </location>
</feature>
<dbReference type="Proteomes" id="UP000177171">
    <property type="component" value="Unassembled WGS sequence"/>
</dbReference>
<keyword evidence="1" id="KW-0812">Transmembrane</keyword>
<dbReference type="AlphaFoldDB" id="A0A1G2LSJ0"/>
<dbReference type="EMBL" id="MHQY01000007">
    <property type="protein sequence ID" value="OHA14474.1"/>
    <property type="molecule type" value="Genomic_DNA"/>
</dbReference>
<comment type="caution">
    <text evidence="2">The sequence shown here is derived from an EMBL/GenBank/DDBJ whole genome shotgun (WGS) entry which is preliminary data.</text>
</comment>
<accession>A0A1G2LSJ0</accession>
<name>A0A1G2LSJ0_9BACT</name>
<evidence type="ECO:0000313" key="2">
    <source>
        <dbReference type="EMBL" id="OHA14474.1"/>
    </source>
</evidence>
<reference evidence="2 3" key="1">
    <citation type="journal article" date="2016" name="Nat. Commun.">
        <title>Thousands of microbial genomes shed light on interconnected biogeochemical processes in an aquifer system.</title>
        <authorList>
            <person name="Anantharaman K."/>
            <person name="Brown C.T."/>
            <person name="Hug L.A."/>
            <person name="Sharon I."/>
            <person name="Castelle C.J."/>
            <person name="Probst A.J."/>
            <person name="Thomas B.C."/>
            <person name="Singh A."/>
            <person name="Wilkins M.J."/>
            <person name="Karaoz U."/>
            <person name="Brodie E.L."/>
            <person name="Williams K.H."/>
            <person name="Hubbard S.S."/>
            <person name="Banfield J.F."/>
        </authorList>
    </citation>
    <scope>NUCLEOTIDE SEQUENCE [LARGE SCALE GENOMIC DNA]</scope>
</reference>